<proteinExistence type="predicted"/>
<dbReference type="GO" id="GO:0051920">
    <property type="term" value="F:peroxiredoxin activity"/>
    <property type="evidence" value="ECO:0007669"/>
    <property type="project" value="InterPro"/>
</dbReference>
<dbReference type="SUPFAM" id="SSF69118">
    <property type="entry name" value="AhpD-like"/>
    <property type="match status" value="1"/>
</dbReference>
<dbReference type="Proteomes" id="UP000239724">
    <property type="component" value="Unassembled WGS sequence"/>
</dbReference>
<accession>A0A2S6NLQ5</accession>
<dbReference type="OrthoDB" id="7507676at2"/>
<dbReference type="InterPro" id="IPR052512">
    <property type="entry name" value="4CMD/NDH-1_regulator"/>
</dbReference>
<keyword evidence="3" id="KW-1185">Reference proteome</keyword>
<organism evidence="2 3">
    <name type="scientific">Rhodopila globiformis</name>
    <name type="common">Rhodopseudomonas globiformis</name>
    <dbReference type="NCBI Taxonomy" id="1071"/>
    <lineage>
        <taxon>Bacteria</taxon>
        <taxon>Pseudomonadati</taxon>
        <taxon>Pseudomonadota</taxon>
        <taxon>Alphaproteobacteria</taxon>
        <taxon>Acetobacterales</taxon>
        <taxon>Acetobacteraceae</taxon>
        <taxon>Rhodopila</taxon>
    </lineage>
</organism>
<dbReference type="Gene3D" id="1.20.1290.10">
    <property type="entry name" value="AhpD-like"/>
    <property type="match status" value="1"/>
</dbReference>
<comment type="caution">
    <text evidence="2">The sequence shown here is derived from an EMBL/GenBank/DDBJ whole genome shotgun (WGS) entry which is preliminary data.</text>
</comment>
<dbReference type="EMBL" id="NHRY01000057">
    <property type="protein sequence ID" value="PPQ36473.1"/>
    <property type="molecule type" value="Genomic_DNA"/>
</dbReference>
<evidence type="ECO:0000313" key="2">
    <source>
        <dbReference type="EMBL" id="PPQ36473.1"/>
    </source>
</evidence>
<dbReference type="PANTHER" id="PTHR33570">
    <property type="entry name" value="4-CARBOXYMUCONOLACTONE DECARBOXYLASE FAMILY PROTEIN"/>
    <property type="match status" value="1"/>
</dbReference>
<dbReference type="AlphaFoldDB" id="A0A2S6NLQ5"/>
<dbReference type="InterPro" id="IPR029032">
    <property type="entry name" value="AhpD-like"/>
</dbReference>
<feature type="domain" description="Carboxymuconolactone decarboxylase-like" evidence="1">
    <location>
        <begin position="44"/>
        <end position="127"/>
    </location>
</feature>
<dbReference type="PANTHER" id="PTHR33570:SF2">
    <property type="entry name" value="CARBOXYMUCONOLACTONE DECARBOXYLASE-LIKE DOMAIN-CONTAINING PROTEIN"/>
    <property type="match status" value="1"/>
</dbReference>
<dbReference type="InterPro" id="IPR003779">
    <property type="entry name" value="CMD-like"/>
</dbReference>
<dbReference type="RefSeq" id="WP_104517752.1">
    <property type="nucleotide sequence ID" value="NZ_NHRY01000057.1"/>
</dbReference>
<dbReference type="Pfam" id="PF02627">
    <property type="entry name" value="CMD"/>
    <property type="match status" value="1"/>
</dbReference>
<evidence type="ECO:0000313" key="3">
    <source>
        <dbReference type="Proteomes" id="UP000239724"/>
    </source>
</evidence>
<gene>
    <name evidence="2" type="ORF">CCS01_05025</name>
</gene>
<evidence type="ECO:0000259" key="1">
    <source>
        <dbReference type="Pfam" id="PF02627"/>
    </source>
</evidence>
<name>A0A2S6NLQ5_RHOGL</name>
<reference evidence="2 3" key="1">
    <citation type="journal article" date="2018" name="Arch. Microbiol.">
        <title>New insights into the metabolic potential of the phototrophic purple bacterium Rhodopila globiformis DSM 161(T) from its draft genome sequence and evidence for a vanadium-dependent nitrogenase.</title>
        <authorList>
            <person name="Imhoff J.F."/>
            <person name="Rahn T."/>
            <person name="Kunzel S."/>
            <person name="Neulinger S.C."/>
        </authorList>
    </citation>
    <scope>NUCLEOTIDE SEQUENCE [LARGE SCALE GENOMIC DNA]</scope>
    <source>
        <strain evidence="2 3">DSM 161</strain>
    </source>
</reference>
<sequence length="138" mass="15472">MVDVPNRPEYQSELFKKGLEVRREVLGRDYVDSSLARADDFNAAFQQMTTEIAWGMCWTRPGIDRKTRSMINLTMLSALNRGAELRLHLKAALTNGVTRDEIKEILMQVGAYCGIPACLEAFKIATEVFKEVDAAKGS</sequence>
<protein>
    <submittedName>
        <fullName evidence="2">Gamma carboxymuconolactone decarboxylase</fullName>
    </submittedName>
</protein>